<evidence type="ECO:0000256" key="3">
    <source>
        <dbReference type="ARBA" id="ARBA00022801"/>
    </source>
</evidence>
<feature type="binding site" evidence="7">
    <location>
        <position position="136"/>
    </location>
    <ligand>
        <name>Zn(2+)</name>
        <dbReference type="ChEBI" id="CHEBI:29105"/>
    </ligand>
</feature>
<reference evidence="9 11" key="1">
    <citation type="submission" date="2020-04" db="EMBL/GenBank/DDBJ databases">
        <title>Genome sequencing of novel species.</title>
        <authorList>
            <person name="Heo J."/>
            <person name="Kim S.-J."/>
            <person name="Kim J.-S."/>
            <person name="Hong S.-B."/>
            <person name="Kwon S.-W."/>
        </authorList>
    </citation>
    <scope>NUCLEOTIDE SEQUENCE [LARGE SCALE GENOMIC DNA]</scope>
    <source>
        <strain evidence="9 11">MFER-1</strain>
        <plasmid evidence="10 11">unnamed1</plasmid>
    </source>
</reference>
<comment type="cofactor">
    <cofactor evidence="7">
        <name>a divalent metal cation</name>
        <dbReference type="ChEBI" id="CHEBI:60240"/>
    </cofactor>
    <text evidence="7">Binds 1 divalent metal cation per subunit.</text>
</comment>
<dbReference type="InterPro" id="IPR032466">
    <property type="entry name" value="Metal_Hydrolase"/>
</dbReference>
<evidence type="ECO:0000313" key="10">
    <source>
        <dbReference type="EMBL" id="QJD88493.1"/>
    </source>
</evidence>
<feature type="active site" description="Proton donor/acceptor" evidence="6">
    <location>
        <position position="281"/>
    </location>
</feature>
<evidence type="ECO:0000313" key="11">
    <source>
        <dbReference type="Proteomes" id="UP000502248"/>
    </source>
</evidence>
<dbReference type="SUPFAM" id="SSF51556">
    <property type="entry name" value="Metallo-dependent hydrolases"/>
    <property type="match status" value="1"/>
</dbReference>
<dbReference type="PANTHER" id="PTHR11113:SF14">
    <property type="entry name" value="N-ACETYLGLUCOSAMINE-6-PHOSPHATE DEACETYLASE"/>
    <property type="match status" value="1"/>
</dbReference>
<dbReference type="InterPro" id="IPR006680">
    <property type="entry name" value="Amidohydro-rel"/>
</dbReference>
<dbReference type="Gene3D" id="2.30.40.10">
    <property type="entry name" value="Urease, subunit C, domain 1"/>
    <property type="match status" value="1"/>
</dbReference>
<evidence type="ECO:0000256" key="7">
    <source>
        <dbReference type="PIRSR" id="PIRSR038994-3"/>
    </source>
</evidence>
<protein>
    <submittedName>
        <fullName evidence="9">Amidohydrolase family protein</fullName>
    </submittedName>
</protein>
<dbReference type="AlphaFoldDB" id="A0A7Z2VHS8"/>
<dbReference type="PIRSF" id="PIRSF038994">
    <property type="entry name" value="NagA"/>
    <property type="match status" value="1"/>
</dbReference>
<name>A0A7Z2VHS8_9BACL</name>
<evidence type="ECO:0000256" key="1">
    <source>
        <dbReference type="ARBA" id="ARBA00010716"/>
    </source>
</evidence>
<feature type="binding site" evidence="7">
    <location>
        <position position="223"/>
    </location>
    <ligand>
        <name>Zn(2+)</name>
        <dbReference type="ChEBI" id="CHEBI:29105"/>
    </ligand>
</feature>
<dbReference type="EMBL" id="CP051681">
    <property type="protein sequence ID" value="QJD88493.1"/>
    <property type="molecule type" value="Genomic_DNA"/>
</dbReference>
<dbReference type="EMBL" id="CP051680">
    <property type="protein sequence ID" value="QJD83262.1"/>
    <property type="molecule type" value="Genomic_DNA"/>
</dbReference>
<proteinExistence type="inferred from homology"/>
<feature type="binding site" evidence="7">
    <location>
        <position position="202"/>
    </location>
    <ligand>
        <name>Zn(2+)</name>
        <dbReference type="ChEBI" id="CHEBI:29105"/>
    </ligand>
</feature>
<evidence type="ECO:0000259" key="8">
    <source>
        <dbReference type="Pfam" id="PF01979"/>
    </source>
</evidence>
<evidence type="ECO:0000313" key="9">
    <source>
        <dbReference type="EMBL" id="QJD83262.1"/>
    </source>
</evidence>
<evidence type="ECO:0000256" key="5">
    <source>
        <dbReference type="PIRNR" id="PIRNR038994"/>
    </source>
</evidence>
<dbReference type="SUPFAM" id="SSF51338">
    <property type="entry name" value="Composite domain of metallo-dependent hydrolases"/>
    <property type="match status" value="1"/>
</dbReference>
<accession>A0A7Z2VHS8</accession>
<feature type="domain" description="Amidohydrolase-related" evidence="8">
    <location>
        <begin position="65"/>
        <end position="362"/>
    </location>
</feature>
<dbReference type="GO" id="GO:0006046">
    <property type="term" value="P:N-acetylglucosamine catabolic process"/>
    <property type="evidence" value="ECO:0007669"/>
    <property type="project" value="TreeGrafter"/>
</dbReference>
<dbReference type="Proteomes" id="UP000502248">
    <property type="component" value="Plasmid unnamed1"/>
</dbReference>
<dbReference type="GO" id="GO:0046872">
    <property type="term" value="F:metal ion binding"/>
    <property type="evidence" value="ECO:0007669"/>
    <property type="project" value="UniProtKB-KW"/>
</dbReference>
<dbReference type="PANTHER" id="PTHR11113">
    <property type="entry name" value="N-ACETYLGLUCOSAMINE-6-PHOSPHATE DEACETYLASE"/>
    <property type="match status" value="1"/>
</dbReference>
<dbReference type="Gene3D" id="3.20.20.140">
    <property type="entry name" value="Metal-dependent hydrolases"/>
    <property type="match status" value="1"/>
</dbReference>
<keyword evidence="10" id="KW-0614">Plasmid</keyword>
<dbReference type="GO" id="GO:0008448">
    <property type="term" value="F:N-acetylglucosamine-6-phosphate deacetylase activity"/>
    <property type="evidence" value="ECO:0007669"/>
    <property type="project" value="InterPro"/>
</dbReference>
<organism evidence="9 11">
    <name type="scientific">Cohnella herbarum</name>
    <dbReference type="NCBI Taxonomy" id="2728023"/>
    <lineage>
        <taxon>Bacteria</taxon>
        <taxon>Bacillati</taxon>
        <taxon>Bacillota</taxon>
        <taxon>Bacilli</taxon>
        <taxon>Bacillales</taxon>
        <taxon>Paenibacillaceae</taxon>
        <taxon>Cohnella</taxon>
    </lineage>
</organism>
<dbReference type="KEGG" id="cheb:HH215_08820"/>
<keyword evidence="3 5" id="KW-0378">Hydrolase</keyword>
<evidence type="ECO:0000256" key="4">
    <source>
        <dbReference type="ARBA" id="ARBA00023277"/>
    </source>
</evidence>
<dbReference type="Proteomes" id="UP000502248">
    <property type="component" value="Chromosome"/>
</dbReference>
<geneLocation type="plasmid" evidence="10 11">
    <name>unnamed1</name>
</geneLocation>
<dbReference type="RefSeq" id="WP_169279559.1">
    <property type="nucleotide sequence ID" value="NZ_CP051680.1"/>
</dbReference>
<dbReference type="KEGG" id="cheb:HH215_35140"/>
<evidence type="ECO:0000256" key="6">
    <source>
        <dbReference type="PIRSR" id="PIRSR038994-1"/>
    </source>
</evidence>
<dbReference type="InterPro" id="IPR011059">
    <property type="entry name" value="Metal-dep_hydrolase_composite"/>
</dbReference>
<keyword evidence="11" id="KW-1185">Reference proteome</keyword>
<comment type="similarity">
    <text evidence="1 5">Belongs to the metallo-dependent hydrolases superfamily. NagA family.</text>
</comment>
<evidence type="ECO:0000256" key="2">
    <source>
        <dbReference type="ARBA" id="ARBA00022723"/>
    </source>
</evidence>
<keyword evidence="4 5" id="KW-0119">Carbohydrate metabolism</keyword>
<keyword evidence="2 7" id="KW-0479">Metal-binding</keyword>
<gene>
    <name evidence="9" type="ORF">HH215_08820</name>
    <name evidence="10" type="ORF">HH215_35140</name>
</gene>
<sequence>MRATRFYNATLVTGTGVFRNAAFVVANGRFTEITGAAGAIGADDIDRDDRANKDSLAYCDLGGQIVVPGFIDTHIHGVKGCDFEDPDCDFAAGARLLRMTGTTSFFATISPFTPFGARKPPYRTLTCEGLEGFHLEGPYLNPAKQGGFYKGQIRPYDEAEADDIIRSFRGAIRIVTAAPECVDLPSLAALSHKHGFALSVGHTDADYDTALEAFGAGFSRATHLFNAMRTFDHREPGVLDAALLDDRVHCELIADLRHLSPQALKLALRLKPIGTLTAITDSVCPDAPGITVRGSVAYKGDTVYGSQSTMYELFRHLTGPLLAVPLADAVRLTSVNAGKALDLDVGDIVPGMRANFIVMDSDYRIETVYTASDFGTN</sequence>
<dbReference type="InterPro" id="IPR003764">
    <property type="entry name" value="GlcNAc_6-P_deAcase"/>
</dbReference>
<dbReference type="Pfam" id="PF01979">
    <property type="entry name" value="Amidohydro_1"/>
    <property type="match status" value="1"/>
</dbReference>